<feature type="region of interest" description="Disordered" evidence="1">
    <location>
        <begin position="266"/>
        <end position="300"/>
    </location>
</feature>
<reference evidence="3" key="1">
    <citation type="submission" date="2021-12" db="EMBL/GenBank/DDBJ databases">
        <title>Curvularia clavata genome.</title>
        <authorList>
            <person name="Cao Y."/>
        </authorList>
    </citation>
    <scope>NUCLEOTIDE SEQUENCE</scope>
    <source>
        <strain evidence="3">Yc1106</strain>
    </source>
</reference>
<keyword evidence="2" id="KW-0812">Transmembrane</keyword>
<feature type="compositionally biased region" description="Polar residues" evidence="1">
    <location>
        <begin position="266"/>
        <end position="293"/>
    </location>
</feature>
<keyword evidence="4" id="KW-1185">Reference proteome</keyword>
<sequence length="452" mass="49373">MSSFNYDRYDRRQSSSRNRSALGFYVPLILTVTVATAGLAAWVWSAREDSKDYSSDDDLSYGEDSAHERRHGKAPMGRDVAPGGEAYGSEATLLGRAQGVIRRTPSPQQFFDTVSKKTAAGWAAAGAAAGAALASIREEDRDEAFGDHSRWSEEAAIRRNVEAQSRDSAAAVDEQTRSFAASMRKIENKDWGKRKTVVLVVSAESLSENHFDDDNSYREETAVSLLMLLSSIMPMTNTKQTILSHLPDTDFARIQLFVLIYSPSLRSPPQSRANSRTGSSSLGDSYSAISTPARTPGEELHSLDPVVYTPAPSARDSDTTLWNTLHSQALRLVEDPAMVMPFSTPTGFVHMLRHIGPELVYVVDALSGVNGQNIDDVRKWVGQTIVVVGGDGTGLGGLVDTDDEGPARKNKEAEHTVRWWQVTDMVGLGKGVEVVDASRLTDDYERRVGGRE</sequence>
<evidence type="ECO:0000313" key="3">
    <source>
        <dbReference type="EMBL" id="USP74805.1"/>
    </source>
</evidence>
<dbReference type="VEuPathDB" id="FungiDB:yc1106_02079"/>
<organism evidence="3 4">
    <name type="scientific">Curvularia clavata</name>
    <dbReference type="NCBI Taxonomy" id="95742"/>
    <lineage>
        <taxon>Eukaryota</taxon>
        <taxon>Fungi</taxon>
        <taxon>Dikarya</taxon>
        <taxon>Ascomycota</taxon>
        <taxon>Pezizomycotina</taxon>
        <taxon>Dothideomycetes</taxon>
        <taxon>Pleosporomycetidae</taxon>
        <taxon>Pleosporales</taxon>
        <taxon>Pleosporineae</taxon>
        <taxon>Pleosporaceae</taxon>
        <taxon>Curvularia</taxon>
    </lineage>
</organism>
<evidence type="ECO:0000256" key="1">
    <source>
        <dbReference type="SAM" id="MobiDB-lite"/>
    </source>
</evidence>
<dbReference type="Proteomes" id="UP001056012">
    <property type="component" value="Chromosome 2"/>
</dbReference>
<feature type="region of interest" description="Disordered" evidence="1">
    <location>
        <begin position="51"/>
        <end position="85"/>
    </location>
</feature>
<dbReference type="OrthoDB" id="5327700at2759"/>
<feature type="transmembrane region" description="Helical" evidence="2">
    <location>
        <begin position="21"/>
        <end position="44"/>
    </location>
</feature>
<keyword evidence="2" id="KW-1133">Transmembrane helix</keyword>
<gene>
    <name evidence="3" type="ORF">yc1106_02079</name>
</gene>
<name>A0A9Q8Z344_CURCL</name>
<accession>A0A9Q8Z344</accession>
<keyword evidence="2" id="KW-0472">Membrane</keyword>
<dbReference type="EMBL" id="CP089275">
    <property type="protein sequence ID" value="USP74805.1"/>
    <property type="molecule type" value="Genomic_DNA"/>
</dbReference>
<evidence type="ECO:0000313" key="4">
    <source>
        <dbReference type="Proteomes" id="UP001056012"/>
    </source>
</evidence>
<dbReference type="AlphaFoldDB" id="A0A9Q8Z344"/>
<evidence type="ECO:0000256" key="2">
    <source>
        <dbReference type="SAM" id="Phobius"/>
    </source>
</evidence>
<protein>
    <submittedName>
        <fullName evidence="3">Microbody biogenesis protein peroxin 22-like protein</fullName>
    </submittedName>
</protein>
<proteinExistence type="predicted"/>